<name>A0A1W2DT01_9SPHI</name>
<dbReference type="Pfam" id="PF13472">
    <property type="entry name" value="Lipase_GDSL_2"/>
    <property type="match status" value="1"/>
</dbReference>
<dbReference type="RefSeq" id="WP_084240818.1">
    <property type="nucleotide sequence ID" value="NZ_FWXT01000004.1"/>
</dbReference>
<dbReference type="AlphaFoldDB" id="A0A1W2DT01"/>
<dbReference type="EMBL" id="FWXT01000004">
    <property type="protein sequence ID" value="SMD00594.1"/>
    <property type="molecule type" value="Genomic_DNA"/>
</dbReference>
<dbReference type="InterPro" id="IPR013830">
    <property type="entry name" value="SGNH_hydro"/>
</dbReference>
<dbReference type="SUPFAM" id="SSF52266">
    <property type="entry name" value="SGNH hydrolase"/>
    <property type="match status" value="1"/>
</dbReference>
<dbReference type="CDD" id="cd01834">
    <property type="entry name" value="SGNH_hydrolase_like_2"/>
    <property type="match status" value="1"/>
</dbReference>
<dbReference type="InterPro" id="IPR006311">
    <property type="entry name" value="TAT_signal"/>
</dbReference>
<sequence>MSISIKKERRGFIKTISVGGLLSLMNPALLSAAPAEKRKKITLSENDIILFQGDSITDAGRSRDNHDFNNTSALGRGYAFLAASQILNKHASKNLKIYNRGISGNKVFQLAERWDQDCFELKPNVLSLLIGVNDYWHKHNGKYAGTTKIYRDDLRKLLERTREKLPDIKLIIAEPFAVNKVSAVDDTWYPEFNDYRLAAEEIAKEFNAVWIPLQKIFDEAQKKAPGKYWTGDGVHPSIAGAQLMADAWLDVME</sequence>
<dbReference type="Gene3D" id="3.40.50.1110">
    <property type="entry name" value="SGNH hydrolase"/>
    <property type="match status" value="1"/>
</dbReference>
<dbReference type="InterPro" id="IPR036514">
    <property type="entry name" value="SGNH_hydro_sf"/>
</dbReference>
<feature type="domain" description="SGNH hydrolase-type esterase" evidence="1">
    <location>
        <begin position="53"/>
        <end position="243"/>
    </location>
</feature>
<keyword evidence="3" id="KW-1185">Reference proteome</keyword>
<gene>
    <name evidence="2" type="ORF">SAMN04488524_4034</name>
</gene>
<dbReference type="PANTHER" id="PTHR30383:SF5">
    <property type="entry name" value="SGNH HYDROLASE-TYPE ESTERASE DOMAIN-CONTAINING PROTEIN"/>
    <property type="match status" value="1"/>
</dbReference>
<dbReference type="GO" id="GO:0004622">
    <property type="term" value="F:phosphatidylcholine lysophospholipase activity"/>
    <property type="evidence" value="ECO:0007669"/>
    <property type="project" value="TreeGrafter"/>
</dbReference>
<organism evidence="2 3">
    <name type="scientific">Pedobacter africanus</name>
    <dbReference type="NCBI Taxonomy" id="151894"/>
    <lineage>
        <taxon>Bacteria</taxon>
        <taxon>Pseudomonadati</taxon>
        <taxon>Bacteroidota</taxon>
        <taxon>Sphingobacteriia</taxon>
        <taxon>Sphingobacteriales</taxon>
        <taxon>Sphingobacteriaceae</taxon>
        <taxon>Pedobacter</taxon>
    </lineage>
</organism>
<dbReference type="PANTHER" id="PTHR30383">
    <property type="entry name" value="THIOESTERASE 1/PROTEASE 1/LYSOPHOSPHOLIPASE L1"/>
    <property type="match status" value="1"/>
</dbReference>
<evidence type="ECO:0000313" key="3">
    <source>
        <dbReference type="Proteomes" id="UP000192756"/>
    </source>
</evidence>
<dbReference type="Proteomes" id="UP000192756">
    <property type="component" value="Unassembled WGS sequence"/>
</dbReference>
<dbReference type="STRING" id="151894.SAMN04488524_4034"/>
<accession>A0A1W2DT01</accession>
<dbReference type="PROSITE" id="PS51318">
    <property type="entry name" value="TAT"/>
    <property type="match status" value="1"/>
</dbReference>
<evidence type="ECO:0000313" key="2">
    <source>
        <dbReference type="EMBL" id="SMD00594.1"/>
    </source>
</evidence>
<reference evidence="3" key="1">
    <citation type="submission" date="2017-04" db="EMBL/GenBank/DDBJ databases">
        <authorList>
            <person name="Varghese N."/>
            <person name="Submissions S."/>
        </authorList>
    </citation>
    <scope>NUCLEOTIDE SEQUENCE [LARGE SCALE GENOMIC DNA]</scope>
    <source>
        <strain evidence="3">DSM 12126</strain>
    </source>
</reference>
<dbReference type="OrthoDB" id="9794725at2"/>
<protein>
    <submittedName>
        <fullName evidence="2">Lysophospholipase L1</fullName>
    </submittedName>
</protein>
<evidence type="ECO:0000259" key="1">
    <source>
        <dbReference type="Pfam" id="PF13472"/>
    </source>
</evidence>
<dbReference type="InterPro" id="IPR051532">
    <property type="entry name" value="Ester_Hydrolysis_Enzymes"/>
</dbReference>
<proteinExistence type="predicted"/>